<comment type="catalytic activity">
    <reaction evidence="8">
        <text>L-seryl-[protein] + ATP = O-phospho-L-seryl-[protein] + ADP + H(+)</text>
        <dbReference type="Rhea" id="RHEA:17989"/>
        <dbReference type="Rhea" id="RHEA-COMP:9863"/>
        <dbReference type="Rhea" id="RHEA-COMP:11604"/>
        <dbReference type="ChEBI" id="CHEBI:15378"/>
        <dbReference type="ChEBI" id="CHEBI:29999"/>
        <dbReference type="ChEBI" id="CHEBI:30616"/>
        <dbReference type="ChEBI" id="CHEBI:83421"/>
        <dbReference type="ChEBI" id="CHEBI:456216"/>
        <dbReference type="EC" id="2.7.11.1"/>
    </reaction>
</comment>
<dbReference type="GO" id="GO:0050684">
    <property type="term" value="P:regulation of mRNA processing"/>
    <property type="evidence" value="ECO:0007669"/>
    <property type="project" value="TreeGrafter"/>
</dbReference>
<evidence type="ECO:0000256" key="4">
    <source>
        <dbReference type="ARBA" id="ARBA00022741"/>
    </source>
</evidence>
<dbReference type="InterPro" id="IPR011009">
    <property type="entry name" value="Kinase-like_dom_sf"/>
</dbReference>
<keyword evidence="5 10" id="KW-0418">Kinase</keyword>
<dbReference type="Gene3D" id="3.30.200.20">
    <property type="entry name" value="Phosphorylase Kinase, domain 1"/>
    <property type="match status" value="1"/>
</dbReference>
<gene>
    <name evidence="10" type="ORF">CCHL11_09403</name>
</gene>
<accession>A0A1Q8RA40</accession>
<evidence type="ECO:0000256" key="7">
    <source>
        <dbReference type="ARBA" id="ARBA00047899"/>
    </source>
</evidence>
<evidence type="ECO:0000259" key="9">
    <source>
        <dbReference type="PROSITE" id="PS50011"/>
    </source>
</evidence>
<evidence type="ECO:0000256" key="2">
    <source>
        <dbReference type="ARBA" id="ARBA00022527"/>
    </source>
</evidence>
<reference evidence="10 11" key="1">
    <citation type="submission" date="2016-11" db="EMBL/GenBank/DDBJ databases">
        <title>Draft Genome Assembly of Colletotrichum chlorophyti a pathogen of herbaceous plants.</title>
        <authorList>
            <person name="Gan P."/>
            <person name="Narusaka M."/>
            <person name="Tsushima A."/>
            <person name="Narusaka Y."/>
            <person name="Takano Y."/>
            <person name="Shirasu K."/>
        </authorList>
    </citation>
    <scope>NUCLEOTIDE SEQUENCE [LARGE SCALE GENOMIC DNA]</scope>
    <source>
        <strain evidence="10 11">NTL11</strain>
    </source>
</reference>
<dbReference type="Gene3D" id="1.10.510.10">
    <property type="entry name" value="Transferase(Phosphotransferase) domain 1"/>
    <property type="match status" value="1"/>
</dbReference>
<dbReference type="GO" id="GO:0004674">
    <property type="term" value="F:protein serine/threonine kinase activity"/>
    <property type="evidence" value="ECO:0007669"/>
    <property type="project" value="UniProtKB-KW"/>
</dbReference>
<feature type="domain" description="Protein kinase" evidence="9">
    <location>
        <begin position="53"/>
        <end position="392"/>
    </location>
</feature>
<dbReference type="PROSITE" id="PS50011">
    <property type="entry name" value="PROTEIN_KINASE_DOM"/>
    <property type="match status" value="1"/>
</dbReference>
<dbReference type="SUPFAM" id="SSF56112">
    <property type="entry name" value="Protein kinase-like (PK-like)"/>
    <property type="match status" value="1"/>
</dbReference>
<name>A0A1Q8RA40_9PEZI</name>
<dbReference type="PANTHER" id="PTHR47634:SF9">
    <property type="entry name" value="PROTEIN KINASE DOMAIN-CONTAINING PROTEIN-RELATED"/>
    <property type="match status" value="1"/>
</dbReference>
<dbReference type="Proteomes" id="UP000186583">
    <property type="component" value="Unassembled WGS sequence"/>
</dbReference>
<keyword evidence="2" id="KW-0723">Serine/threonine-protein kinase</keyword>
<keyword evidence="11" id="KW-1185">Reference proteome</keyword>
<dbReference type="PANTHER" id="PTHR47634">
    <property type="entry name" value="PROTEIN KINASE DOMAIN-CONTAINING PROTEIN-RELATED"/>
    <property type="match status" value="1"/>
</dbReference>
<keyword evidence="4" id="KW-0547">Nucleotide-binding</keyword>
<evidence type="ECO:0000313" key="10">
    <source>
        <dbReference type="EMBL" id="OLN81064.1"/>
    </source>
</evidence>
<dbReference type="InterPro" id="IPR051334">
    <property type="entry name" value="SRPK"/>
</dbReference>
<comment type="catalytic activity">
    <reaction evidence="7">
        <text>L-threonyl-[protein] + ATP = O-phospho-L-threonyl-[protein] + ADP + H(+)</text>
        <dbReference type="Rhea" id="RHEA:46608"/>
        <dbReference type="Rhea" id="RHEA-COMP:11060"/>
        <dbReference type="Rhea" id="RHEA-COMP:11605"/>
        <dbReference type="ChEBI" id="CHEBI:15378"/>
        <dbReference type="ChEBI" id="CHEBI:30013"/>
        <dbReference type="ChEBI" id="CHEBI:30616"/>
        <dbReference type="ChEBI" id="CHEBI:61977"/>
        <dbReference type="ChEBI" id="CHEBI:456216"/>
        <dbReference type="EC" id="2.7.11.1"/>
    </reaction>
</comment>
<dbReference type="GO" id="GO:0000245">
    <property type="term" value="P:spliceosomal complex assembly"/>
    <property type="evidence" value="ECO:0007669"/>
    <property type="project" value="TreeGrafter"/>
</dbReference>
<sequence length="395" mass="44689">MAERAASPPRQLSHAEPEEVYSEDVRLEEEAFSWYEADKWYPVEIGQVFESRYQVLLKLGFGSASTAWLCRDLREHSYVTLKVYEAGHRQALNEARVLRHLESLSSDHPGEKLVRSIRDSFEVDGKTGPHVCLVLGTLGLSLADIREMAGGKVPENLLKGLICGLLLGLDYLHTVAQVVHTDIQDGNIMLSIADTTVLDDLVEDEWALPSAHKIQDGRITYASTGLEIPDDPGDPVISDFGDAQFGNGPFEGEFMPDLYRAPEIILGIPWDEKIDIWALGLLVWDLFEGKLLFSTRLRERNASRAAHFARMVSLMGPPPDELLERGSLWKDFFGEDGKLIIEVEVLESSLEDEEENLQGEEKAEFLTFLRKMLQWKPEDRLSARELMEDPWLCRH</sequence>
<dbReference type="Pfam" id="PF00069">
    <property type="entry name" value="Pkinase"/>
    <property type="match status" value="1"/>
</dbReference>
<evidence type="ECO:0000256" key="5">
    <source>
        <dbReference type="ARBA" id="ARBA00022777"/>
    </source>
</evidence>
<evidence type="ECO:0000313" key="11">
    <source>
        <dbReference type="Proteomes" id="UP000186583"/>
    </source>
</evidence>
<keyword evidence="3" id="KW-0808">Transferase</keyword>
<proteinExistence type="predicted"/>
<dbReference type="EC" id="2.7.11.1" evidence="1"/>
<evidence type="ECO:0000256" key="3">
    <source>
        <dbReference type="ARBA" id="ARBA00022679"/>
    </source>
</evidence>
<organism evidence="10 11">
    <name type="scientific">Colletotrichum chlorophyti</name>
    <dbReference type="NCBI Taxonomy" id="708187"/>
    <lineage>
        <taxon>Eukaryota</taxon>
        <taxon>Fungi</taxon>
        <taxon>Dikarya</taxon>
        <taxon>Ascomycota</taxon>
        <taxon>Pezizomycotina</taxon>
        <taxon>Sordariomycetes</taxon>
        <taxon>Hypocreomycetidae</taxon>
        <taxon>Glomerellales</taxon>
        <taxon>Glomerellaceae</taxon>
        <taxon>Colletotrichum</taxon>
    </lineage>
</organism>
<evidence type="ECO:0000256" key="8">
    <source>
        <dbReference type="ARBA" id="ARBA00048679"/>
    </source>
</evidence>
<evidence type="ECO:0000256" key="6">
    <source>
        <dbReference type="ARBA" id="ARBA00022840"/>
    </source>
</evidence>
<protein>
    <recommendedName>
        <fullName evidence="1">non-specific serine/threonine protein kinase</fullName>
        <ecNumber evidence="1">2.7.11.1</ecNumber>
    </recommendedName>
</protein>
<dbReference type="AlphaFoldDB" id="A0A1Q8RA40"/>
<evidence type="ECO:0000256" key="1">
    <source>
        <dbReference type="ARBA" id="ARBA00012513"/>
    </source>
</evidence>
<dbReference type="OrthoDB" id="5979581at2759"/>
<dbReference type="STRING" id="708187.A0A1Q8RA40"/>
<dbReference type="EMBL" id="MPGH01000265">
    <property type="protein sequence ID" value="OLN81064.1"/>
    <property type="molecule type" value="Genomic_DNA"/>
</dbReference>
<dbReference type="SMART" id="SM00220">
    <property type="entry name" value="S_TKc"/>
    <property type="match status" value="1"/>
</dbReference>
<dbReference type="InterPro" id="IPR000719">
    <property type="entry name" value="Prot_kinase_dom"/>
</dbReference>
<keyword evidence="6" id="KW-0067">ATP-binding</keyword>
<dbReference type="GO" id="GO:0005524">
    <property type="term" value="F:ATP binding"/>
    <property type="evidence" value="ECO:0007669"/>
    <property type="project" value="UniProtKB-KW"/>
</dbReference>
<comment type="caution">
    <text evidence="10">The sequence shown here is derived from an EMBL/GenBank/DDBJ whole genome shotgun (WGS) entry which is preliminary data.</text>
</comment>